<dbReference type="Proteomes" id="UP000248349">
    <property type="component" value="Unassembled WGS sequence"/>
</dbReference>
<name>A0A318ZUU2_9EURO</name>
<gene>
    <name evidence="1" type="ORF">BP01DRAFT_421493</name>
</gene>
<keyword evidence="2" id="KW-1185">Reference proteome</keyword>
<evidence type="ECO:0000313" key="2">
    <source>
        <dbReference type="Proteomes" id="UP000248349"/>
    </source>
</evidence>
<dbReference type="AlphaFoldDB" id="A0A318ZUU2"/>
<dbReference type="RefSeq" id="XP_025433752.1">
    <property type="nucleotide sequence ID" value="XM_025579517.1"/>
</dbReference>
<dbReference type="EMBL" id="KZ821223">
    <property type="protein sequence ID" value="PYH47770.1"/>
    <property type="molecule type" value="Genomic_DNA"/>
</dbReference>
<evidence type="ECO:0000313" key="1">
    <source>
        <dbReference type="EMBL" id="PYH47770.1"/>
    </source>
</evidence>
<accession>A0A318ZUU2</accession>
<reference evidence="1 2" key="1">
    <citation type="submission" date="2016-12" db="EMBL/GenBank/DDBJ databases">
        <title>The genomes of Aspergillus section Nigri reveals drivers in fungal speciation.</title>
        <authorList>
            <consortium name="DOE Joint Genome Institute"/>
            <person name="Vesth T.C."/>
            <person name="Nybo J."/>
            <person name="Theobald S."/>
            <person name="Brandl J."/>
            <person name="Frisvad J.C."/>
            <person name="Nielsen K.F."/>
            <person name="Lyhne E.K."/>
            <person name="Kogle M.E."/>
            <person name="Kuo A."/>
            <person name="Riley R."/>
            <person name="Clum A."/>
            <person name="Nolan M."/>
            <person name="Lipzen A."/>
            <person name="Salamov A."/>
            <person name="Henrissat B."/>
            <person name="Wiebenga A."/>
            <person name="De Vries R.P."/>
            <person name="Grigoriev I.V."/>
            <person name="Mortensen U.H."/>
            <person name="Andersen M.R."/>
            <person name="Baker S.E."/>
        </authorList>
    </citation>
    <scope>NUCLEOTIDE SEQUENCE [LARGE SCALE GENOMIC DNA]</scope>
    <source>
        <strain evidence="1 2">JOP 1030-1</strain>
    </source>
</reference>
<dbReference type="GeneID" id="37080746"/>
<sequence>MLITAARARIRISTSIPPAQDKGCGRIKMIQIVSSSLEPAAKPYDPQERSMSDQIAKYLDEKWRAEITSENKTTPDLLNWSVRLLPPVCSVALGVRPEVAGIYGVL</sequence>
<organism evidence="1 2">
    <name type="scientific">Aspergillus saccharolyticus JOP 1030-1</name>
    <dbReference type="NCBI Taxonomy" id="1450539"/>
    <lineage>
        <taxon>Eukaryota</taxon>
        <taxon>Fungi</taxon>
        <taxon>Dikarya</taxon>
        <taxon>Ascomycota</taxon>
        <taxon>Pezizomycotina</taxon>
        <taxon>Eurotiomycetes</taxon>
        <taxon>Eurotiomycetidae</taxon>
        <taxon>Eurotiales</taxon>
        <taxon>Aspergillaceae</taxon>
        <taxon>Aspergillus</taxon>
        <taxon>Aspergillus subgen. Circumdati</taxon>
    </lineage>
</organism>
<proteinExistence type="predicted"/>
<protein>
    <submittedName>
        <fullName evidence="1">Uncharacterized protein</fullName>
    </submittedName>
</protein>